<organism evidence="1 2">
    <name type="scientific">Tricholomella constricta</name>
    <dbReference type="NCBI Taxonomy" id="117010"/>
    <lineage>
        <taxon>Eukaryota</taxon>
        <taxon>Fungi</taxon>
        <taxon>Dikarya</taxon>
        <taxon>Basidiomycota</taxon>
        <taxon>Agaricomycotina</taxon>
        <taxon>Agaricomycetes</taxon>
        <taxon>Agaricomycetidae</taxon>
        <taxon>Agaricales</taxon>
        <taxon>Tricholomatineae</taxon>
        <taxon>Lyophyllaceae</taxon>
        <taxon>Tricholomella</taxon>
    </lineage>
</organism>
<keyword evidence="2" id="KW-1185">Reference proteome</keyword>
<reference evidence="1 2" key="1">
    <citation type="journal article" date="2020" name="ISME J.">
        <title>Uncovering the hidden diversity of litter-decomposition mechanisms in mushroom-forming fungi.</title>
        <authorList>
            <person name="Floudas D."/>
            <person name="Bentzer J."/>
            <person name="Ahren D."/>
            <person name="Johansson T."/>
            <person name="Persson P."/>
            <person name="Tunlid A."/>
        </authorList>
    </citation>
    <scope>NUCLEOTIDE SEQUENCE [LARGE SCALE GENOMIC DNA]</scope>
    <source>
        <strain evidence="1 2">CBS 661.87</strain>
    </source>
</reference>
<comment type="caution">
    <text evidence="1">The sequence shown here is derived from an EMBL/GenBank/DDBJ whole genome shotgun (WGS) entry which is preliminary data.</text>
</comment>
<dbReference type="Proteomes" id="UP000565441">
    <property type="component" value="Unassembled WGS sequence"/>
</dbReference>
<gene>
    <name evidence="1" type="ORF">D9615_004618</name>
</gene>
<dbReference type="EMBL" id="JAACJP010000013">
    <property type="protein sequence ID" value="KAF5380595.1"/>
    <property type="molecule type" value="Genomic_DNA"/>
</dbReference>
<dbReference type="AlphaFoldDB" id="A0A8H5HCN9"/>
<protein>
    <submittedName>
        <fullName evidence="1">Uncharacterized protein</fullName>
    </submittedName>
</protein>
<accession>A0A8H5HCN9</accession>
<evidence type="ECO:0000313" key="2">
    <source>
        <dbReference type="Proteomes" id="UP000565441"/>
    </source>
</evidence>
<dbReference type="OrthoDB" id="2423195at2759"/>
<name>A0A8H5HCN9_9AGAR</name>
<evidence type="ECO:0000313" key="1">
    <source>
        <dbReference type="EMBL" id="KAF5380595.1"/>
    </source>
</evidence>
<proteinExistence type="predicted"/>
<sequence length="616" mass="68619">MSAIVRARELWNAAEGPAVQTAIYANARTSYQSKKASLSNEPRTSSTLVARLFIVRISAIAPVQKTTNVSRSAKNSVGRNVLMLGVTSIARRHARRVKSLAPGFAPIISAHCRAARYVPGCHVINGARSSWTVVIDVRQICPRCASPELKAKDVDMILGRTLGEIAADEDTLDELLITLPKCGHVFTVETLDGICGMSDYYTQCEADGTWRDLKAPVTQTETGERKKPPVCPTCRSAVTSPRYGRVYKSADLDILERNVISRMSGQLDAFRGMMNRISKAKIESALVTQAPTIVLESVSAAGSVHKICGRGRKSLLSNKTEIPVPADALNPGNEALFIVSPPVAVTWNKAVKPLIQLYERALKVAGMRSAHVKAWEAAWSCLCEQEMERALGDPARAPRNPNQYAMQMARMKVGQPQPRADKRFLVEAFWTTIQIRLILSDLAYAWLKAVNNKKNYTPQQSQMWAIFALFLLDGCQRDAGIALNIATASETRRQMTKTLLLIMRIDLEHFRFHFRMDEESGNLRILEQRTKVADKALDGATKVKRDIRRIVAEHCSVLSNDARDWIVDNFTETADLILQEWEKLERSVRSATFYEAVSLDEKMDIVKALDFGAYLR</sequence>